<evidence type="ECO:0000256" key="1">
    <source>
        <dbReference type="ARBA" id="ARBA00023002"/>
    </source>
</evidence>
<feature type="region of interest" description="Disordered" evidence="2">
    <location>
        <begin position="339"/>
        <end position="365"/>
    </location>
</feature>
<gene>
    <name evidence="5" type="ORF">MUO14_23520</name>
</gene>
<keyword evidence="1" id="KW-0560">Oxidoreductase</keyword>
<dbReference type="PANTHER" id="PTHR43818:SF11">
    <property type="entry name" value="BCDNA.GH03377"/>
    <property type="match status" value="1"/>
</dbReference>
<feature type="domain" description="Gfo/Idh/MocA-like oxidoreductase N-terminal" evidence="3">
    <location>
        <begin position="4"/>
        <end position="117"/>
    </location>
</feature>
<dbReference type="InterPro" id="IPR036291">
    <property type="entry name" value="NAD(P)-bd_dom_sf"/>
</dbReference>
<evidence type="ECO:0000313" key="6">
    <source>
        <dbReference type="Proteomes" id="UP000831880"/>
    </source>
</evidence>
<dbReference type="PANTHER" id="PTHR43818">
    <property type="entry name" value="BCDNA.GH03377"/>
    <property type="match status" value="1"/>
</dbReference>
<dbReference type="Gene3D" id="3.30.360.10">
    <property type="entry name" value="Dihydrodipicolinate Reductase, domain 2"/>
    <property type="match status" value="1"/>
</dbReference>
<proteinExistence type="predicted"/>
<dbReference type="InterPro" id="IPR000683">
    <property type="entry name" value="Gfo/Idh/MocA-like_OxRdtase_N"/>
</dbReference>
<evidence type="ECO:0000256" key="2">
    <source>
        <dbReference type="SAM" id="MobiDB-lite"/>
    </source>
</evidence>
<dbReference type="InterPro" id="IPR055170">
    <property type="entry name" value="GFO_IDH_MocA-like_dom"/>
</dbReference>
<dbReference type="SUPFAM" id="SSF51735">
    <property type="entry name" value="NAD(P)-binding Rossmann-fold domains"/>
    <property type="match status" value="1"/>
</dbReference>
<reference evidence="5 6" key="1">
    <citation type="submission" date="2022-04" db="EMBL/GenBank/DDBJ databases">
        <title>Halobacillus sp. isolated from saltern.</title>
        <authorList>
            <person name="Won M."/>
            <person name="Lee C.-M."/>
            <person name="Woen H.-Y."/>
            <person name="Kwon S.-W."/>
        </authorList>
    </citation>
    <scope>NUCLEOTIDE SEQUENCE [LARGE SCALE GENOMIC DNA]</scope>
    <source>
        <strain evidence="5 6">SSTM10-2</strain>
    </source>
</reference>
<sequence length="365" mass="39897">MEKVKVGVIGCGNISDIYFKNCSTGITIELVACSDLNKELAKHKATQYNIPLALPVNQLLTSPEIDLVINLTPPSVHAEISIQALKNDKHVYSEKPLAVNLEDGASIVKLAEEKQLLAGSAPDTFLGSGIQTCQQLIQKGEIGVPLAATAFMMKSGPEQWHTNPEFFYQVGGGPLFDMGPYYLTALIQLLGPINSVVASAKINSHERVIKTGEKQGRSINVETPTHYSGTLEFKNGPIATMSMSFDVAATDTPPMEIYGTEGTLKVPDPNTFGGPIFIKKKGEDNWREIELEYPYTENCRGLGVMDMISSIKYNTPFRANSQLAYHVLETMHAFHKSSNSGERATLQSHCKPSPLLVENSKLEPK</sequence>
<dbReference type="Pfam" id="PF01408">
    <property type="entry name" value="GFO_IDH_MocA"/>
    <property type="match status" value="1"/>
</dbReference>
<dbReference type="InterPro" id="IPR050463">
    <property type="entry name" value="Gfo/Idh/MocA_oxidrdct_glycsds"/>
</dbReference>
<feature type="compositionally biased region" description="Polar residues" evidence="2">
    <location>
        <begin position="339"/>
        <end position="350"/>
    </location>
</feature>
<evidence type="ECO:0000313" key="5">
    <source>
        <dbReference type="EMBL" id="UOQ93308.1"/>
    </source>
</evidence>
<organism evidence="5 6">
    <name type="scientific">Halobacillus shinanisalinarum</name>
    <dbReference type="NCBI Taxonomy" id="2932258"/>
    <lineage>
        <taxon>Bacteria</taxon>
        <taxon>Bacillati</taxon>
        <taxon>Bacillota</taxon>
        <taxon>Bacilli</taxon>
        <taxon>Bacillales</taxon>
        <taxon>Bacillaceae</taxon>
        <taxon>Halobacillus</taxon>
    </lineage>
</organism>
<protein>
    <submittedName>
        <fullName evidence="5">Gfo/Idh/MocA family oxidoreductase</fullName>
    </submittedName>
</protein>
<dbReference type="Gene3D" id="3.40.50.720">
    <property type="entry name" value="NAD(P)-binding Rossmann-like Domain"/>
    <property type="match status" value="1"/>
</dbReference>
<keyword evidence="6" id="KW-1185">Reference proteome</keyword>
<dbReference type="RefSeq" id="WP_244752910.1">
    <property type="nucleotide sequence ID" value="NZ_CP095074.1"/>
</dbReference>
<dbReference type="EMBL" id="CP095074">
    <property type="protein sequence ID" value="UOQ93308.1"/>
    <property type="molecule type" value="Genomic_DNA"/>
</dbReference>
<accession>A0ABY4GYW8</accession>
<feature type="domain" description="GFO/IDH/MocA-like oxidoreductase" evidence="4">
    <location>
        <begin position="130"/>
        <end position="264"/>
    </location>
</feature>
<dbReference type="Pfam" id="PF22725">
    <property type="entry name" value="GFO_IDH_MocA_C3"/>
    <property type="match status" value="1"/>
</dbReference>
<evidence type="ECO:0000259" key="4">
    <source>
        <dbReference type="Pfam" id="PF22725"/>
    </source>
</evidence>
<dbReference type="SUPFAM" id="SSF55347">
    <property type="entry name" value="Glyceraldehyde-3-phosphate dehydrogenase-like, C-terminal domain"/>
    <property type="match status" value="1"/>
</dbReference>
<name>A0ABY4GYW8_9BACI</name>
<dbReference type="Proteomes" id="UP000831880">
    <property type="component" value="Chromosome"/>
</dbReference>
<evidence type="ECO:0000259" key="3">
    <source>
        <dbReference type="Pfam" id="PF01408"/>
    </source>
</evidence>